<evidence type="ECO:0000313" key="3">
    <source>
        <dbReference type="Proteomes" id="UP001589608"/>
    </source>
</evidence>
<dbReference type="PROSITE" id="PS51257">
    <property type="entry name" value="PROKAR_LIPOPROTEIN"/>
    <property type="match status" value="1"/>
</dbReference>
<evidence type="ECO:0000256" key="1">
    <source>
        <dbReference type="SAM" id="SignalP"/>
    </source>
</evidence>
<accession>A0ABV5MR76</accession>
<dbReference type="Proteomes" id="UP001589608">
    <property type="component" value="Unassembled WGS sequence"/>
</dbReference>
<gene>
    <name evidence="2" type="ORF">ACFFTR_50565</name>
</gene>
<keyword evidence="1" id="KW-0732">Signal</keyword>
<feature type="chain" id="PRO_5046790581" description="Lipoprotein" evidence="1">
    <location>
        <begin position="22"/>
        <end position="317"/>
    </location>
</feature>
<name>A0ABV5MR76_9ACTN</name>
<sequence length="317" mass="32776">MRTVTLLVAVLAALAACGARADRPGDPAPPPSGAPEIHDAWTSCRQEVDPNAFEPTIVLSLPRLPAGFEPAELVVCSSGLQERPDGGEDFVLRERRGRDVAAVTAALRLPSAPLTDNPCTADLPGIAWFAVLDAAGHWLRPGVAADACGKIRFEARTAVEHAQLTVVATTVLGESRSASSAASGCPMGYGNMVAAETAGGRLPGAEPDAPTGEMRVCLYTVAPAEQAGDKPAGRFERGGQISAAAWAPLRTKLLAAGPPAPCTANAGRFALIRRADDNLGAVYFELDGCHRLLFETASGSAVRQGTPALAAELERAV</sequence>
<dbReference type="EMBL" id="JBHMCA010000090">
    <property type="protein sequence ID" value="MFB9451359.1"/>
    <property type="molecule type" value="Genomic_DNA"/>
</dbReference>
<comment type="caution">
    <text evidence="2">The sequence shown here is derived from an EMBL/GenBank/DDBJ whole genome shotgun (WGS) entry which is preliminary data.</text>
</comment>
<reference evidence="2 3" key="1">
    <citation type="submission" date="2024-09" db="EMBL/GenBank/DDBJ databases">
        <authorList>
            <person name="Sun Q."/>
            <person name="Mori K."/>
        </authorList>
    </citation>
    <scope>NUCLEOTIDE SEQUENCE [LARGE SCALE GENOMIC DNA]</scope>
    <source>
        <strain evidence="2 3">JCM 3307</strain>
    </source>
</reference>
<keyword evidence="3" id="KW-1185">Reference proteome</keyword>
<feature type="signal peptide" evidence="1">
    <location>
        <begin position="1"/>
        <end position="21"/>
    </location>
</feature>
<evidence type="ECO:0008006" key="4">
    <source>
        <dbReference type="Google" id="ProtNLM"/>
    </source>
</evidence>
<dbReference type="RefSeq" id="WP_223104394.1">
    <property type="nucleotide sequence ID" value="NZ_CP061913.1"/>
</dbReference>
<organism evidence="2 3">
    <name type="scientific">Dactylosporangium vinaceum</name>
    <dbReference type="NCBI Taxonomy" id="53362"/>
    <lineage>
        <taxon>Bacteria</taxon>
        <taxon>Bacillati</taxon>
        <taxon>Actinomycetota</taxon>
        <taxon>Actinomycetes</taxon>
        <taxon>Micromonosporales</taxon>
        <taxon>Micromonosporaceae</taxon>
        <taxon>Dactylosporangium</taxon>
    </lineage>
</organism>
<protein>
    <recommendedName>
        <fullName evidence="4">Lipoprotein</fullName>
    </recommendedName>
</protein>
<proteinExistence type="predicted"/>
<evidence type="ECO:0000313" key="2">
    <source>
        <dbReference type="EMBL" id="MFB9451359.1"/>
    </source>
</evidence>